<dbReference type="InterPro" id="IPR042862">
    <property type="entry name" value="RNF32"/>
</dbReference>
<keyword evidence="1" id="KW-0862">Zinc</keyword>
<feature type="domain" description="RING-type" evidence="3">
    <location>
        <begin position="343"/>
        <end position="388"/>
    </location>
</feature>
<dbReference type="OMA" id="KHNNELM"/>
<dbReference type="InterPro" id="IPR001841">
    <property type="entry name" value="Znf_RING"/>
</dbReference>
<dbReference type="PROSITE" id="PS50096">
    <property type="entry name" value="IQ"/>
    <property type="match status" value="1"/>
</dbReference>
<evidence type="ECO:0000313" key="4">
    <source>
        <dbReference type="EMBL" id="CDW86376.1"/>
    </source>
</evidence>
<dbReference type="PROSITE" id="PS50089">
    <property type="entry name" value="ZF_RING_2"/>
    <property type="match status" value="2"/>
</dbReference>
<sequence length="399" mass="46418">MIDPFQKKTTAQNKLPPRQSNLSNNGLQIMSGGSSVGGTSAGGSVINMNSFSRQNSSNQQPRENSQSRQSKPQMGVEKDQITKMFEEQNQNNENAFLDIENKRIQYIKKLSLAQRLGLVEKPPLPLSQVEWKNIEKVSLQRFNEKEPCPICYEELSYQDQNILSCSHVFHKKCLESFEKFMKIKGHEKACPICRKKDYDKKTYVEGQKRYLTKCIVRIQCHGRGFLARNTFFDNLKARAYQPITQTLRKKFIGYKLSRIGKKQRDQMDKERLAVIEMVQKVDKSIKDTEQLLESFIPNMARYFQQKREKELQSRGGRKLEEQKLNKFWQQALAKATSRGDKDCPICYNPYKTASEVYLLNCTHMYHKCCLESFENFDIAQNSCCPMCRQPNYEKISVKS</sequence>
<dbReference type="OrthoDB" id="8062037at2759"/>
<dbReference type="SUPFAM" id="SSF57850">
    <property type="entry name" value="RING/U-box"/>
    <property type="match status" value="2"/>
</dbReference>
<feature type="region of interest" description="Disordered" evidence="2">
    <location>
        <begin position="1"/>
        <end position="77"/>
    </location>
</feature>
<dbReference type="Proteomes" id="UP000039865">
    <property type="component" value="Unassembled WGS sequence"/>
</dbReference>
<dbReference type="PANTHER" id="PTHR14991:SF0">
    <property type="entry name" value="RING FINGER PROTEIN 32"/>
    <property type="match status" value="1"/>
</dbReference>
<organism evidence="4 5">
    <name type="scientific">Stylonychia lemnae</name>
    <name type="common">Ciliate</name>
    <dbReference type="NCBI Taxonomy" id="5949"/>
    <lineage>
        <taxon>Eukaryota</taxon>
        <taxon>Sar</taxon>
        <taxon>Alveolata</taxon>
        <taxon>Ciliophora</taxon>
        <taxon>Intramacronucleata</taxon>
        <taxon>Spirotrichea</taxon>
        <taxon>Stichotrichia</taxon>
        <taxon>Sporadotrichida</taxon>
        <taxon>Oxytrichidae</taxon>
        <taxon>Stylonychinae</taxon>
        <taxon>Stylonychia</taxon>
    </lineage>
</organism>
<evidence type="ECO:0000259" key="3">
    <source>
        <dbReference type="PROSITE" id="PS50089"/>
    </source>
</evidence>
<dbReference type="InterPro" id="IPR013083">
    <property type="entry name" value="Znf_RING/FYVE/PHD"/>
</dbReference>
<dbReference type="EMBL" id="CCKQ01014594">
    <property type="protein sequence ID" value="CDW86376.1"/>
    <property type="molecule type" value="Genomic_DNA"/>
</dbReference>
<feature type="compositionally biased region" description="Low complexity" evidence="2">
    <location>
        <begin position="42"/>
        <end position="70"/>
    </location>
</feature>
<proteinExistence type="predicted"/>
<dbReference type="InParanoid" id="A0A078AWF9"/>
<dbReference type="PANTHER" id="PTHR14991">
    <property type="entry name" value="RING FINGER PROTEIN 32"/>
    <property type="match status" value="1"/>
</dbReference>
<gene>
    <name evidence="4" type="primary">Contig17074.g18194</name>
    <name evidence="4" type="ORF">STYLEM_15470</name>
</gene>
<dbReference type="Gene3D" id="3.30.40.10">
    <property type="entry name" value="Zinc/RING finger domain, C3HC4 (zinc finger)"/>
    <property type="match status" value="2"/>
</dbReference>
<dbReference type="SMART" id="SM00184">
    <property type="entry name" value="RING"/>
    <property type="match status" value="2"/>
</dbReference>
<protein>
    <submittedName>
        <fullName evidence="4">Ring finger protein 32</fullName>
    </submittedName>
</protein>
<keyword evidence="1" id="KW-0863">Zinc-finger</keyword>
<accession>A0A078AWF9</accession>
<feature type="domain" description="RING-type" evidence="3">
    <location>
        <begin position="148"/>
        <end position="194"/>
    </location>
</feature>
<dbReference type="Pfam" id="PF13639">
    <property type="entry name" value="zf-RING_2"/>
    <property type="match status" value="2"/>
</dbReference>
<evidence type="ECO:0000256" key="1">
    <source>
        <dbReference type="PROSITE-ProRule" id="PRU00175"/>
    </source>
</evidence>
<feature type="compositionally biased region" description="Polar residues" evidence="2">
    <location>
        <begin position="7"/>
        <end position="28"/>
    </location>
</feature>
<keyword evidence="5" id="KW-1185">Reference proteome</keyword>
<keyword evidence="1" id="KW-0479">Metal-binding</keyword>
<dbReference type="AlphaFoldDB" id="A0A078AWF9"/>
<evidence type="ECO:0000256" key="2">
    <source>
        <dbReference type="SAM" id="MobiDB-lite"/>
    </source>
</evidence>
<reference evidence="4 5" key="1">
    <citation type="submission" date="2014-06" db="EMBL/GenBank/DDBJ databases">
        <authorList>
            <person name="Swart Estienne"/>
        </authorList>
    </citation>
    <scope>NUCLEOTIDE SEQUENCE [LARGE SCALE GENOMIC DNA]</scope>
    <source>
        <strain evidence="4 5">130c</strain>
    </source>
</reference>
<name>A0A078AWF9_STYLE</name>
<evidence type="ECO:0000313" key="5">
    <source>
        <dbReference type="Proteomes" id="UP000039865"/>
    </source>
</evidence>
<dbReference type="GO" id="GO:0008270">
    <property type="term" value="F:zinc ion binding"/>
    <property type="evidence" value="ECO:0007669"/>
    <property type="project" value="UniProtKB-KW"/>
</dbReference>